<name>F6DKH5_DESRL</name>
<evidence type="ECO:0008006" key="3">
    <source>
        <dbReference type="Google" id="ProtNLM"/>
    </source>
</evidence>
<evidence type="ECO:0000313" key="1">
    <source>
        <dbReference type="EMBL" id="AEG59235.1"/>
    </source>
</evidence>
<sequence length="71" mass="7861">MKDGCPKCGGIMNKKKVTAEYSTGGKSGHVPVTYWECQSCGEQYFDAEALKRLLGSSESQDHQEENPFKTN</sequence>
<proteinExistence type="predicted"/>
<dbReference type="NCBIfam" id="TIGR03831">
    <property type="entry name" value="YgiT_finger"/>
    <property type="match status" value="1"/>
</dbReference>
<dbReference type="Gene3D" id="3.10.20.860">
    <property type="match status" value="1"/>
</dbReference>
<accession>F6DKH5</accession>
<dbReference type="HOGENOM" id="CLU_2733500_0_0_9"/>
<reference evidence="1 2" key="2">
    <citation type="journal article" date="2012" name="Stand. Genomic Sci.">
        <title>Complete genome sequence of the sulfate-reducing firmicute Desulfotomaculum ruminis type strain (DL(T)).</title>
        <authorList>
            <person name="Spring S."/>
            <person name="Visser M."/>
            <person name="Lu M."/>
            <person name="Copeland A."/>
            <person name="Lapidus A."/>
            <person name="Lucas S."/>
            <person name="Cheng J.F."/>
            <person name="Han C."/>
            <person name="Tapia R."/>
            <person name="Goodwin L.A."/>
            <person name="Pitluck S."/>
            <person name="Ivanova N."/>
            <person name="Land M."/>
            <person name="Hauser L."/>
            <person name="Larimer F."/>
            <person name="Rohde M."/>
            <person name="Goker M."/>
            <person name="Detter J.C."/>
            <person name="Kyrpides N.C."/>
            <person name="Woyke T."/>
            <person name="Schaap P.J."/>
            <person name="Plugge C.M."/>
            <person name="Muyzer G."/>
            <person name="Kuever J."/>
            <person name="Pereira I.A."/>
            <person name="Parshina S.N."/>
            <person name="Bernier-Latmani R."/>
            <person name="Stams A.J."/>
            <person name="Klenk H.P."/>
        </authorList>
    </citation>
    <scope>NUCLEOTIDE SEQUENCE [LARGE SCALE GENOMIC DNA]</scope>
    <source>
        <strain evidence="2">ATCC 23193 / DSM 2154 / NCIB 8452 / DL</strain>
    </source>
</reference>
<protein>
    <recommendedName>
        <fullName evidence="3">YgiT-type zinc finger domain-containing protein</fullName>
    </recommendedName>
</protein>
<reference evidence="2" key="1">
    <citation type="submission" date="2011-05" db="EMBL/GenBank/DDBJ databases">
        <title>Complete sequence of Desulfotomaculum ruminis DSM 2154.</title>
        <authorList>
            <person name="Lucas S."/>
            <person name="Copeland A."/>
            <person name="Lapidus A."/>
            <person name="Cheng J.-F."/>
            <person name="Goodwin L."/>
            <person name="Pitluck S."/>
            <person name="Lu M."/>
            <person name="Detter J.C."/>
            <person name="Han C."/>
            <person name="Tapia R."/>
            <person name="Land M."/>
            <person name="Hauser L."/>
            <person name="Kyrpides N."/>
            <person name="Ivanova N."/>
            <person name="Mikhailova N."/>
            <person name="Pagani I."/>
            <person name="Stams A.J.M."/>
            <person name="Plugge C.M."/>
            <person name="Muyzer G."/>
            <person name="Kuever J."/>
            <person name="Parshina S.N."/>
            <person name="Ivanova A.E."/>
            <person name="Nazina T.N."/>
            <person name="Brambilla E."/>
            <person name="Spring S."/>
            <person name="Klenk H.-P."/>
            <person name="Woyke T."/>
        </authorList>
    </citation>
    <scope>NUCLEOTIDE SEQUENCE [LARGE SCALE GENOMIC DNA]</scope>
    <source>
        <strain evidence="2">ATCC 23193 / DSM 2154 / NCIB 8452 / DL</strain>
    </source>
</reference>
<dbReference type="AlphaFoldDB" id="F6DKH5"/>
<dbReference type="InterPro" id="IPR022453">
    <property type="entry name" value="Znf_MqsA-type"/>
</dbReference>
<dbReference type="RefSeq" id="WP_013841006.1">
    <property type="nucleotide sequence ID" value="NC_015589.1"/>
</dbReference>
<evidence type="ECO:0000313" key="2">
    <source>
        <dbReference type="Proteomes" id="UP000009234"/>
    </source>
</evidence>
<dbReference type="EMBL" id="CP002780">
    <property type="protein sequence ID" value="AEG59235.1"/>
    <property type="molecule type" value="Genomic_DNA"/>
</dbReference>
<dbReference type="STRING" id="696281.Desru_0959"/>
<gene>
    <name evidence="1" type="ordered locus">Desru_0959</name>
</gene>
<dbReference type="OrthoDB" id="9812340at2"/>
<keyword evidence="2" id="KW-1185">Reference proteome</keyword>
<dbReference type="KEGG" id="dru:Desru_0959"/>
<organism evidence="1 2">
    <name type="scientific">Desulforamulus ruminis (strain ATCC 23193 / DSM 2154 / NCIMB 8452 / DL)</name>
    <name type="common">Desulfotomaculum ruminis</name>
    <dbReference type="NCBI Taxonomy" id="696281"/>
    <lineage>
        <taxon>Bacteria</taxon>
        <taxon>Bacillati</taxon>
        <taxon>Bacillota</taxon>
        <taxon>Clostridia</taxon>
        <taxon>Eubacteriales</taxon>
        <taxon>Peptococcaceae</taxon>
        <taxon>Desulforamulus</taxon>
    </lineage>
</organism>
<dbReference type="Proteomes" id="UP000009234">
    <property type="component" value="Chromosome"/>
</dbReference>